<reference evidence="1 2" key="1">
    <citation type="submission" date="2022-09" db="EMBL/GenBank/DDBJ databases">
        <authorList>
            <person name="Giprobiosintez L."/>
        </authorList>
    </citation>
    <scope>NUCLEOTIDE SEQUENCE [LARGE SCALE GENOMIC DNA]</scope>
    <source>
        <strain evidence="2">VKPM-B-12549 (GBS-15)</strain>
    </source>
</reference>
<name>A0ABZ2F411_METCP</name>
<evidence type="ECO:0000313" key="2">
    <source>
        <dbReference type="Proteomes" id="UP001359308"/>
    </source>
</evidence>
<accession>A0ABZ2F411</accession>
<gene>
    <name evidence="1" type="ORF">N4J17_11135</name>
</gene>
<dbReference type="RefSeq" id="WP_232470601.1">
    <property type="nucleotide sequence ID" value="NZ_CP104311.1"/>
</dbReference>
<keyword evidence="2" id="KW-1185">Reference proteome</keyword>
<proteinExistence type="predicted"/>
<dbReference type="Proteomes" id="UP001359308">
    <property type="component" value="Chromosome"/>
</dbReference>
<evidence type="ECO:0000313" key="1">
    <source>
        <dbReference type="EMBL" id="WWF01023.1"/>
    </source>
</evidence>
<protein>
    <submittedName>
        <fullName evidence="1">Uncharacterized protein</fullName>
    </submittedName>
</protein>
<sequence length="95" mass="10688">MTARFSGLEYRGEAFRVQQMFGPGFQLFGRRLPDALFDPLRQRPEAAGQLPAQQRDFALGYSLLKPLLQSLLKSFPLPLFGSFDNAFGEHGIDLL</sequence>
<dbReference type="EMBL" id="CP104311">
    <property type="protein sequence ID" value="WWF01023.1"/>
    <property type="molecule type" value="Genomic_DNA"/>
</dbReference>
<organism evidence="1 2">
    <name type="scientific">Methylococcus capsulatus</name>
    <dbReference type="NCBI Taxonomy" id="414"/>
    <lineage>
        <taxon>Bacteria</taxon>
        <taxon>Pseudomonadati</taxon>
        <taxon>Pseudomonadota</taxon>
        <taxon>Gammaproteobacteria</taxon>
        <taxon>Methylococcales</taxon>
        <taxon>Methylococcaceae</taxon>
        <taxon>Methylococcus</taxon>
    </lineage>
</organism>